<comment type="caution">
    <text evidence="1">The sequence shown here is derived from an EMBL/GenBank/DDBJ whole genome shotgun (WGS) entry which is preliminary data.</text>
</comment>
<sequence length="122" mass="13887">MRTGSNLCAPESFGANYVTLSLSRQEWKIGTHLFEFDSLPRYFSIAIIYNEKPSDSHWILGYSRFEFFSHTEGGETAPFWGSIRESLGENTPAGVSYKWPRWPSGKVSALGPEGSRFETRFH</sequence>
<gene>
    <name evidence="1" type="ORF">AVEN_266202_1</name>
</gene>
<evidence type="ECO:0000313" key="2">
    <source>
        <dbReference type="Proteomes" id="UP000499080"/>
    </source>
</evidence>
<protein>
    <submittedName>
        <fullName evidence="1">Uncharacterized protein</fullName>
    </submittedName>
</protein>
<name>A0A4Y2APJ0_ARAVE</name>
<dbReference type="Proteomes" id="UP000499080">
    <property type="component" value="Unassembled WGS sequence"/>
</dbReference>
<dbReference type="AlphaFoldDB" id="A0A4Y2APJ0"/>
<accession>A0A4Y2APJ0</accession>
<evidence type="ECO:0000313" key="1">
    <source>
        <dbReference type="EMBL" id="GBL81135.1"/>
    </source>
</evidence>
<dbReference type="EMBL" id="BGPR01157015">
    <property type="protein sequence ID" value="GBL81135.1"/>
    <property type="molecule type" value="Genomic_DNA"/>
</dbReference>
<keyword evidence="2" id="KW-1185">Reference proteome</keyword>
<organism evidence="1 2">
    <name type="scientific">Araneus ventricosus</name>
    <name type="common">Orbweaver spider</name>
    <name type="synonym">Epeira ventricosa</name>
    <dbReference type="NCBI Taxonomy" id="182803"/>
    <lineage>
        <taxon>Eukaryota</taxon>
        <taxon>Metazoa</taxon>
        <taxon>Ecdysozoa</taxon>
        <taxon>Arthropoda</taxon>
        <taxon>Chelicerata</taxon>
        <taxon>Arachnida</taxon>
        <taxon>Araneae</taxon>
        <taxon>Araneomorphae</taxon>
        <taxon>Entelegynae</taxon>
        <taxon>Araneoidea</taxon>
        <taxon>Araneidae</taxon>
        <taxon>Araneus</taxon>
    </lineage>
</organism>
<proteinExistence type="predicted"/>
<reference evidence="1 2" key="1">
    <citation type="journal article" date="2019" name="Sci. Rep.">
        <title>Orb-weaving spider Araneus ventricosus genome elucidates the spidroin gene catalogue.</title>
        <authorList>
            <person name="Kono N."/>
            <person name="Nakamura H."/>
            <person name="Ohtoshi R."/>
            <person name="Moran D.A.P."/>
            <person name="Shinohara A."/>
            <person name="Yoshida Y."/>
            <person name="Fujiwara M."/>
            <person name="Mori M."/>
            <person name="Tomita M."/>
            <person name="Arakawa K."/>
        </authorList>
    </citation>
    <scope>NUCLEOTIDE SEQUENCE [LARGE SCALE GENOMIC DNA]</scope>
</reference>